<reference evidence="2" key="2">
    <citation type="submission" date="2021-03" db="UniProtKB">
        <authorList>
            <consortium name="EnsemblPlants"/>
        </authorList>
    </citation>
    <scope>IDENTIFICATION</scope>
</reference>
<evidence type="ECO:0000256" key="1">
    <source>
        <dbReference type="SAM" id="MobiDB-lite"/>
    </source>
</evidence>
<dbReference type="Gramene" id="novel_model_855_5bd9a17a">
    <property type="protein sequence ID" value="cds.novel_model_855_5bd9a17a"/>
    <property type="gene ID" value="novel_gene_477_5bd9a17a"/>
</dbReference>
<feature type="region of interest" description="Disordered" evidence="1">
    <location>
        <begin position="1"/>
        <end position="54"/>
    </location>
</feature>
<evidence type="ECO:0000313" key="3">
    <source>
        <dbReference type="Proteomes" id="UP000596661"/>
    </source>
</evidence>
<reference evidence="2" key="1">
    <citation type="submission" date="2018-11" db="EMBL/GenBank/DDBJ databases">
        <authorList>
            <person name="Grassa J C."/>
        </authorList>
    </citation>
    <scope>NUCLEOTIDE SEQUENCE [LARGE SCALE GENOMIC DNA]</scope>
</reference>
<feature type="compositionally biased region" description="Polar residues" evidence="1">
    <location>
        <begin position="31"/>
        <end position="41"/>
    </location>
</feature>
<name>A0A803RC86_CANSA</name>
<proteinExistence type="predicted"/>
<sequence length="85" mass="9564">MILCTKLTPRPSSSTTFEEESDHRRTETLKPQKSQSLSASLSHADHRSEIPTPKIPGRPLFNFLSLSFSFSLLCCRLLALKLFAD</sequence>
<protein>
    <submittedName>
        <fullName evidence="2">Uncharacterized protein</fullName>
    </submittedName>
</protein>
<keyword evidence="3" id="KW-1185">Reference proteome</keyword>
<accession>A0A803RC86</accession>
<dbReference type="AlphaFoldDB" id="A0A803RC86"/>
<evidence type="ECO:0000313" key="2">
    <source>
        <dbReference type="EnsemblPlants" id="cds.novel_model_855_5bd9a17a"/>
    </source>
</evidence>
<dbReference type="Proteomes" id="UP000596661">
    <property type="component" value="Chromosome 2"/>
</dbReference>
<feature type="compositionally biased region" description="Basic and acidic residues" evidence="1">
    <location>
        <begin position="21"/>
        <end position="30"/>
    </location>
</feature>
<dbReference type="EMBL" id="UZAU01000157">
    <property type="status" value="NOT_ANNOTATED_CDS"/>
    <property type="molecule type" value="Genomic_DNA"/>
</dbReference>
<dbReference type="EnsemblPlants" id="novel_model_855_5bd9a17a">
    <property type="protein sequence ID" value="cds.novel_model_855_5bd9a17a"/>
    <property type="gene ID" value="novel_gene_477_5bd9a17a"/>
</dbReference>
<organism evidence="2 3">
    <name type="scientific">Cannabis sativa</name>
    <name type="common">Hemp</name>
    <name type="synonym">Marijuana</name>
    <dbReference type="NCBI Taxonomy" id="3483"/>
    <lineage>
        <taxon>Eukaryota</taxon>
        <taxon>Viridiplantae</taxon>
        <taxon>Streptophyta</taxon>
        <taxon>Embryophyta</taxon>
        <taxon>Tracheophyta</taxon>
        <taxon>Spermatophyta</taxon>
        <taxon>Magnoliopsida</taxon>
        <taxon>eudicotyledons</taxon>
        <taxon>Gunneridae</taxon>
        <taxon>Pentapetalae</taxon>
        <taxon>rosids</taxon>
        <taxon>fabids</taxon>
        <taxon>Rosales</taxon>
        <taxon>Cannabaceae</taxon>
        <taxon>Cannabis</taxon>
    </lineage>
</organism>